<evidence type="ECO:0000256" key="7">
    <source>
        <dbReference type="ARBA" id="ARBA00040269"/>
    </source>
</evidence>
<protein>
    <recommendedName>
        <fullName evidence="7">GATOR2 complex protein WDR24</fullName>
    </recommendedName>
</protein>
<reference evidence="11" key="1">
    <citation type="submission" date="2025-08" db="UniProtKB">
        <authorList>
            <consortium name="RefSeq"/>
        </authorList>
    </citation>
    <scope>IDENTIFICATION</scope>
    <source>
        <tissue evidence="11">Muscle</tissue>
    </source>
</reference>
<comment type="similarity">
    <text evidence="1">Belongs to the WD repeat WDR24 family.</text>
</comment>
<dbReference type="PANTHER" id="PTHR46200">
    <property type="entry name" value="GATOR COMPLEX PROTEIN WDR24"/>
    <property type="match status" value="1"/>
</dbReference>
<dbReference type="InterPro" id="IPR037590">
    <property type="entry name" value="WDR24"/>
</dbReference>
<evidence type="ECO:0000256" key="8">
    <source>
        <dbReference type="PROSITE-ProRule" id="PRU00221"/>
    </source>
</evidence>
<organism evidence="10 11">
    <name type="scientific">Limulus polyphemus</name>
    <name type="common">Atlantic horseshoe crab</name>
    <dbReference type="NCBI Taxonomy" id="6850"/>
    <lineage>
        <taxon>Eukaryota</taxon>
        <taxon>Metazoa</taxon>
        <taxon>Ecdysozoa</taxon>
        <taxon>Arthropoda</taxon>
        <taxon>Chelicerata</taxon>
        <taxon>Merostomata</taxon>
        <taxon>Xiphosura</taxon>
        <taxon>Limulidae</taxon>
        <taxon>Limulus</taxon>
    </lineage>
</organism>
<dbReference type="Gene3D" id="2.130.10.10">
    <property type="entry name" value="YVTN repeat-like/Quinoprotein amine dehydrogenase"/>
    <property type="match status" value="1"/>
</dbReference>
<evidence type="ECO:0000313" key="11">
    <source>
        <dbReference type="RefSeq" id="XP_022253882.1"/>
    </source>
</evidence>
<evidence type="ECO:0000256" key="2">
    <source>
        <dbReference type="ARBA" id="ARBA00022574"/>
    </source>
</evidence>
<dbReference type="PANTHER" id="PTHR46200:SF1">
    <property type="entry name" value="GATOR COMPLEX PROTEIN WDR24"/>
    <property type="match status" value="1"/>
</dbReference>
<evidence type="ECO:0000256" key="6">
    <source>
        <dbReference type="ARBA" id="ARBA00022833"/>
    </source>
</evidence>
<keyword evidence="10" id="KW-1185">Reference proteome</keyword>
<dbReference type="SUPFAM" id="SSF50978">
    <property type="entry name" value="WD40 repeat-like"/>
    <property type="match status" value="1"/>
</dbReference>
<evidence type="ECO:0000256" key="1">
    <source>
        <dbReference type="ARBA" id="ARBA00008134"/>
    </source>
</evidence>
<evidence type="ECO:0000256" key="5">
    <source>
        <dbReference type="ARBA" id="ARBA00022771"/>
    </source>
</evidence>
<feature type="region of interest" description="Disordered" evidence="9">
    <location>
        <begin position="376"/>
        <end position="451"/>
    </location>
</feature>
<dbReference type="Proteomes" id="UP000694941">
    <property type="component" value="Unplaced"/>
</dbReference>
<dbReference type="InterPro" id="IPR019775">
    <property type="entry name" value="WD40_repeat_CS"/>
</dbReference>
<dbReference type="PROSITE" id="PS00678">
    <property type="entry name" value="WD_REPEATS_1"/>
    <property type="match status" value="1"/>
</dbReference>
<dbReference type="RefSeq" id="XP_022253882.1">
    <property type="nucleotide sequence ID" value="XM_022398174.1"/>
</dbReference>
<dbReference type="PROSITE" id="PS50082">
    <property type="entry name" value="WD_REPEATS_2"/>
    <property type="match status" value="2"/>
</dbReference>
<keyword evidence="6" id="KW-0862">Zinc</keyword>
<gene>
    <name evidence="11" type="primary">LOC106469599</name>
</gene>
<keyword evidence="4" id="KW-0677">Repeat</keyword>
<keyword evidence="5" id="KW-0863">Zinc-finger</keyword>
<dbReference type="InterPro" id="IPR036322">
    <property type="entry name" value="WD40_repeat_dom_sf"/>
</dbReference>
<dbReference type="InterPro" id="IPR001680">
    <property type="entry name" value="WD40_rpt"/>
</dbReference>
<feature type="compositionally biased region" description="Polar residues" evidence="9">
    <location>
        <begin position="442"/>
        <end position="451"/>
    </location>
</feature>
<keyword evidence="3" id="KW-0479">Metal-binding</keyword>
<sequence length="712" mass="80261">MVFQDHKRSVNKVCFHTIEPHILLSGSQDGTMKCFDLRKKEASSTFYSLSESVRDVKFSPHHYFLFAAVQENGNVQIWDMRRTDRYEKQFTAHTGPVFTCDWHPEERRWLATGGRDKTIKIWDLSMKPMVEHCIQTIASVARIKWRPQQKFHIASCSLVIDFTINVWDIRRPFVPLAAFNEHKDVSTGFAWHHEPHIILSTSKDSTLYLHVFKDAIRPADHANPIGLDISCYGDISYAASNKIVRNGRSSFKGESYSSTKLPVFFRKHPSASDQFRSAVSSIFVFKNDGDKFLSMTWFIESARRYILSGRSFAELCEHNASVASDLQRPHVAQTWRILKLLYNAVPNLGAEHSWGVPSVGSISEMLKGIERDEAFDNSQEGSKSSRHNSGNTFKNRHQSGSKQSSRHVSGGTGNGVATTDRPDTSGATDNSTDSEESDNDKTITNIASGLGNTQGDFFFGDGETDQLMGFQCTLSQAPTIDSAQDWNLPGEAFQPRHPIKDCSPPPELDNAPSSPTSFDEDYIETKSMVGINGEVYDYTKLLMTPEVPSSPAWVFNDVIVDMLHYFAAQGDVQMCVSVLLVLGERFKGFVDETTQEQWFHSYIEILSCFQLWNVANKVISLSTISSISSLNQQSTTIHTLCGNCRRQMTRIGWFCDRCKIMPTQCSVCHQAVRGLYAWCQGCAHGGHLQHIQEWLQYHPWCPTGCGHLCEYT</sequence>
<accession>A0ABM1TDC6</accession>
<evidence type="ECO:0000256" key="3">
    <source>
        <dbReference type="ARBA" id="ARBA00022723"/>
    </source>
</evidence>
<dbReference type="SMART" id="SM00320">
    <property type="entry name" value="WD40"/>
    <property type="match status" value="5"/>
</dbReference>
<dbReference type="InterPro" id="IPR015943">
    <property type="entry name" value="WD40/YVTN_repeat-like_dom_sf"/>
</dbReference>
<dbReference type="Pfam" id="PF00400">
    <property type="entry name" value="WD40"/>
    <property type="match status" value="3"/>
</dbReference>
<name>A0ABM1TDC6_LIMPO</name>
<feature type="region of interest" description="Disordered" evidence="9">
    <location>
        <begin position="487"/>
        <end position="516"/>
    </location>
</feature>
<feature type="repeat" description="WD" evidence="8">
    <location>
        <begin position="90"/>
        <end position="132"/>
    </location>
</feature>
<proteinExistence type="inferred from homology"/>
<feature type="repeat" description="WD" evidence="8">
    <location>
        <begin position="3"/>
        <end position="45"/>
    </location>
</feature>
<evidence type="ECO:0000313" key="10">
    <source>
        <dbReference type="Proteomes" id="UP000694941"/>
    </source>
</evidence>
<dbReference type="CDD" id="cd16693">
    <property type="entry name" value="mRING-H2-C3H3C2_WDR24"/>
    <property type="match status" value="1"/>
</dbReference>
<evidence type="ECO:0000256" key="4">
    <source>
        <dbReference type="ARBA" id="ARBA00022737"/>
    </source>
</evidence>
<dbReference type="GeneID" id="106469599"/>
<keyword evidence="2 8" id="KW-0853">WD repeat</keyword>
<evidence type="ECO:0000256" key="9">
    <source>
        <dbReference type="SAM" id="MobiDB-lite"/>
    </source>
</evidence>
<feature type="compositionally biased region" description="Polar residues" evidence="9">
    <location>
        <begin position="376"/>
        <end position="393"/>
    </location>
</feature>
<dbReference type="PROSITE" id="PS50294">
    <property type="entry name" value="WD_REPEATS_REGION"/>
    <property type="match status" value="1"/>
</dbReference>